<evidence type="ECO:0000313" key="8">
    <source>
        <dbReference type="Proteomes" id="UP000515159"/>
    </source>
</evidence>
<dbReference type="CTD" id="338094"/>
<proteinExistence type="inferred from homology"/>
<evidence type="ECO:0000313" key="9">
    <source>
        <dbReference type="RefSeq" id="XP_033771140.1"/>
    </source>
</evidence>
<keyword evidence="4" id="KW-0472">Membrane</keyword>
<name>A0A6P8NQ56_GEOSA</name>
<keyword evidence="2" id="KW-0812">Transmembrane</keyword>
<evidence type="ECO:0000256" key="6">
    <source>
        <dbReference type="ARBA" id="ARBA00044953"/>
    </source>
</evidence>
<dbReference type="PANTHER" id="PTHR21184">
    <property type="entry name" value="MENORIN (DENDRITIC BRANCHING PROTEIN)"/>
    <property type="match status" value="1"/>
</dbReference>
<dbReference type="OrthoDB" id="413402at2759"/>
<protein>
    <recommendedName>
        <fullName evidence="5">Protein FAM151A</fullName>
    </recommendedName>
</protein>
<dbReference type="PANTHER" id="PTHR21184:SF4">
    <property type="entry name" value="PROTEIN FAM151A"/>
    <property type="match status" value="1"/>
</dbReference>
<feature type="domain" description="Menorin-like" evidence="7">
    <location>
        <begin position="1"/>
        <end position="212"/>
    </location>
</feature>
<evidence type="ECO:0000259" key="7">
    <source>
        <dbReference type="Pfam" id="PF10223"/>
    </source>
</evidence>
<evidence type="ECO:0000256" key="2">
    <source>
        <dbReference type="ARBA" id="ARBA00022692"/>
    </source>
</evidence>
<evidence type="ECO:0000256" key="1">
    <source>
        <dbReference type="ARBA" id="ARBA00004167"/>
    </source>
</evidence>
<dbReference type="InterPro" id="IPR019356">
    <property type="entry name" value="Menorin_dom"/>
</dbReference>
<evidence type="ECO:0000256" key="5">
    <source>
        <dbReference type="ARBA" id="ARBA00044104"/>
    </source>
</evidence>
<sequence length="489" mass="56631">MILEADVNLEGLYQPNMTQTPIMAHPPEVYSDNTLQEWLDTVLTSKKGVKLDFKSINAVGPSLDVLVNKSSQIRRPVWINADILKGPNVFLDITVNASRFLDLVQRKYPNVTISPGWMTLYVPGLFNRTYTWKMIWKMYNLVKNLPQRITFPVRAVLIKPAWHYFNWLLKQSDRYSLTLWQGNTDPLTVKDLLYVRDNSRPEEIYYDIYEPILSQFKEAALKPNRRRFFYVGGNLLQYFHPKDSDGLLVHWHIASNKSELLRLLTERMGMLVLEIGAKNINGTLIPMVYLSTEASDLSLEHCLYLIYNCRNSWGVFLRIKTAEALPPVLRLLSVLWSRNRLLNPIWINMDISFGRFNTLGYMPGKEFLATINTFFPFVTIAPSWPKEALDGGYTSPLIEDMLSLCNGLWQEVSFQLQSAALAETWKDAVKLLEESPMYTLTLEHNHAQGSFNDGYRGLMSVRTHTEERVYYNLPSDYRQAFMTNIRKTL</sequence>
<evidence type="ECO:0000256" key="4">
    <source>
        <dbReference type="ARBA" id="ARBA00023136"/>
    </source>
</evidence>
<accession>A0A6P8NQ56</accession>
<comment type="similarity">
    <text evidence="6">Belongs to the menorin family.</text>
</comment>
<keyword evidence="8" id="KW-1185">Reference proteome</keyword>
<evidence type="ECO:0000256" key="3">
    <source>
        <dbReference type="ARBA" id="ARBA00022989"/>
    </source>
</evidence>
<dbReference type="RefSeq" id="XP_033771140.1">
    <property type="nucleotide sequence ID" value="XM_033915249.1"/>
</dbReference>
<dbReference type="FunCoup" id="A0A6P8NQ56">
    <property type="interactions" value="67"/>
</dbReference>
<comment type="subcellular location">
    <subcellularLocation>
        <location evidence="1">Membrane</location>
        <topology evidence="1">Single-pass membrane protein</topology>
    </subcellularLocation>
</comment>
<dbReference type="GeneID" id="117346030"/>
<gene>
    <name evidence="9" type="primary">FAM151A</name>
</gene>
<organism evidence="8 9">
    <name type="scientific">Geotrypetes seraphini</name>
    <name type="common">Gaboon caecilian</name>
    <name type="synonym">Caecilia seraphini</name>
    <dbReference type="NCBI Taxonomy" id="260995"/>
    <lineage>
        <taxon>Eukaryota</taxon>
        <taxon>Metazoa</taxon>
        <taxon>Chordata</taxon>
        <taxon>Craniata</taxon>
        <taxon>Vertebrata</taxon>
        <taxon>Euteleostomi</taxon>
        <taxon>Amphibia</taxon>
        <taxon>Gymnophiona</taxon>
        <taxon>Geotrypetes</taxon>
    </lineage>
</organism>
<feature type="domain" description="Menorin-like" evidence="7">
    <location>
        <begin position="245"/>
        <end position="478"/>
    </location>
</feature>
<dbReference type="AlphaFoldDB" id="A0A6P8NQ56"/>
<keyword evidence="3" id="KW-1133">Transmembrane helix</keyword>
<dbReference type="KEGG" id="gsh:117346030"/>
<dbReference type="GO" id="GO:0016020">
    <property type="term" value="C:membrane"/>
    <property type="evidence" value="ECO:0007669"/>
    <property type="project" value="UniProtKB-SubCell"/>
</dbReference>
<dbReference type="InParanoid" id="A0A6P8NQ56"/>
<dbReference type="Pfam" id="PF10223">
    <property type="entry name" value="Menorin_N"/>
    <property type="match status" value="2"/>
</dbReference>
<dbReference type="Proteomes" id="UP000515159">
    <property type="component" value="Chromosome 12"/>
</dbReference>
<dbReference type="GO" id="GO:0005615">
    <property type="term" value="C:extracellular space"/>
    <property type="evidence" value="ECO:0007669"/>
    <property type="project" value="TreeGrafter"/>
</dbReference>
<reference evidence="9" key="1">
    <citation type="submission" date="2025-08" db="UniProtKB">
        <authorList>
            <consortium name="RefSeq"/>
        </authorList>
    </citation>
    <scope>IDENTIFICATION</scope>
</reference>